<dbReference type="AlphaFoldDB" id="A0A840UII8"/>
<sequence>MTTRPAPTVDLNGQTLAVRGHVDAGNVVTLREQGEVLIAKAGGPLTVDLSGLDSAHSVVLSMLLCWQRCAHQHQTSLVFQGFSDRLLSLAALSNLNGPLLGEQIPGFASQS</sequence>
<dbReference type="RefSeq" id="WP_183704943.1">
    <property type="nucleotide sequence ID" value="NZ_JACHFE010000006.1"/>
</dbReference>
<evidence type="ECO:0000313" key="3">
    <source>
        <dbReference type="Proteomes" id="UP000591735"/>
    </source>
</evidence>
<feature type="domain" description="MlaB-like STAS" evidence="1">
    <location>
        <begin position="16"/>
        <end position="95"/>
    </location>
</feature>
<protein>
    <submittedName>
        <fullName evidence="2">Phospholipid transport system transporter-binding protein</fullName>
    </submittedName>
</protein>
<proteinExistence type="predicted"/>
<dbReference type="Proteomes" id="UP000591735">
    <property type="component" value="Unassembled WGS sequence"/>
</dbReference>
<organism evidence="2 3">
    <name type="scientific">Marinobacter oulmenensis</name>
    <dbReference type="NCBI Taxonomy" id="643747"/>
    <lineage>
        <taxon>Bacteria</taxon>
        <taxon>Pseudomonadati</taxon>
        <taxon>Pseudomonadota</taxon>
        <taxon>Gammaproteobacteria</taxon>
        <taxon>Pseudomonadales</taxon>
        <taxon>Marinobacteraceae</taxon>
        <taxon>Marinobacter</taxon>
    </lineage>
</organism>
<name>A0A840UII8_9GAMM</name>
<dbReference type="Gene3D" id="3.30.750.24">
    <property type="entry name" value="STAS domain"/>
    <property type="match status" value="1"/>
</dbReference>
<dbReference type="InterPro" id="IPR036513">
    <property type="entry name" value="STAS_dom_sf"/>
</dbReference>
<accession>A0A840UII8</accession>
<comment type="caution">
    <text evidence="2">The sequence shown here is derived from an EMBL/GenBank/DDBJ whole genome shotgun (WGS) entry which is preliminary data.</text>
</comment>
<reference evidence="2 3" key="1">
    <citation type="submission" date="2020-08" db="EMBL/GenBank/DDBJ databases">
        <title>Genomic Encyclopedia of Type Strains, Phase IV (KMG-IV): sequencing the most valuable type-strain genomes for metagenomic binning, comparative biology and taxonomic classification.</title>
        <authorList>
            <person name="Goeker M."/>
        </authorList>
    </citation>
    <scope>NUCLEOTIDE SEQUENCE [LARGE SCALE GENOMIC DNA]</scope>
    <source>
        <strain evidence="2 3">DSM 22359</strain>
    </source>
</reference>
<evidence type="ECO:0000259" key="1">
    <source>
        <dbReference type="Pfam" id="PF13466"/>
    </source>
</evidence>
<dbReference type="SUPFAM" id="SSF52091">
    <property type="entry name" value="SpoIIaa-like"/>
    <property type="match status" value="1"/>
</dbReference>
<dbReference type="EMBL" id="JACHFE010000006">
    <property type="protein sequence ID" value="MBB5322135.1"/>
    <property type="molecule type" value="Genomic_DNA"/>
</dbReference>
<keyword evidence="3" id="KW-1185">Reference proteome</keyword>
<evidence type="ECO:0000313" key="2">
    <source>
        <dbReference type="EMBL" id="MBB5322135.1"/>
    </source>
</evidence>
<gene>
    <name evidence="2" type="ORF">HNR38_002630</name>
</gene>
<dbReference type="Pfam" id="PF13466">
    <property type="entry name" value="STAS_2"/>
    <property type="match status" value="1"/>
</dbReference>
<dbReference type="InterPro" id="IPR058548">
    <property type="entry name" value="MlaB-like_STAS"/>
</dbReference>